<evidence type="ECO:0000313" key="1">
    <source>
        <dbReference type="EMBL" id="CAI0423978.1"/>
    </source>
</evidence>
<evidence type="ECO:0000313" key="2">
    <source>
        <dbReference type="Proteomes" id="UP001154282"/>
    </source>
</evidence>
<dbReference type="AlphaFoldDB" id="A0AAV0KQH6"/>
<protein>
    <submittedName>
        <fullName evidence="1">Uncharacterized protein</fullName>
    </submittedName>
</protein>
<accession>A0AAV0KQH6</accession>
<dbReference type="Proteomes" id="UP001154282">
    <property type="component" value="Unassembled WGS sequence"/>
</dbReference>
<dbReference type="EMBL" id="CAMGYJ010000005">
    <property type="protein sequence ID" value="CAI0423978.1"/>
    <property type="molecule type" value="Genomic_DNA"/>
</dbReference>
<keyword evidence="2" id="KW-1185">Reference proteome</keyword>
<name>A0AAV0KQH6_9ROSI</name>
<gene>
    <name evidence="1" type="ORF">LITE_LOCUS19733</name>
</gene>
<organism evidence="1 2">
    <name type="scientific">Linum tenue</name>
    <dbReference type="NCBI Taxonomy" id="586396"/>
    <lineage>
        <taxon>Eukaryota</taxon>
        <taxon>Viridiplantae</taxon>
        <taxon>Streptophyta</taxon>
        <taxon>Embryophyta</taxon>
        <taxon>Tracheophyta</taxon>
        <taxon>Spermatophyta</taxon>
        <taxon>Magnoliopsida</taxon>
        <taxon>eudicotyledons</taxon>
        <taxon>Gunneridae</taxon>
        <taxon>Pentapetalae</taxon>
        <taxon>rosids</taxon>
        <taxon>fabids</taxon>
        <taxon>Malpighiales</taxon>
        <taxon>Linaceae</taxon>
        <taxon>Linum</taxon>
    </lineage>
</organism>
<proteinExistence type="predicted"/>
<sequence length="95" mass="11084">MEEFPQSTTLRFYNSFASYILHRVSEKWSVCRVDLCICLNIVTRWCACVFSIIRQLWTLMVSLGFNASVRFCSKLSNAISCWMVVFLITRIVCNI</sequence>
<comment type="caution">
    <text evidence="1">The sequence shown here is derived from an EMBL/GenBank/DDBJ whole genome shotgun (WGS) entry which is preliminary data.</text>
</comment>
<reference evidence="1" key="1">
    <citation type="submission" date="2022-08" db="EMBL/GenBank/DDBJ databases">
        <authorList>
            <person name="Gutierrez-Valencia J."/>
        </authorList>
    </citation>
    <scope>NUCLEOTIDE SEQUENCE</scope>
</reference>